<evidence type="ECO:0000256" key="3">
    <source>
        <dbReference type="ARBA" id="ARBA00022692"/>
    </source>
</evidence>
<evidence type="ECO:0000256" key="7">
    <source>
        <dbReference type="SAM" id="Phobius"/>
    </source>
</evidence>
<dbReference type="Gene3D" id="1.20.1250.20">
    <property type="entry name" value="MFS general substrate transporter like domains"/>
    <property type="match status" value="1"/>
</dbReference>
<feature type="transmembrane region" description="Helical" evidence="7">
    <location>
        <begin position="213"/>
        <end position="232"/>
    </location>
</feature>
<evidence type="ECO:0000256" key="2">
    <source>
        <dbReference type="ARBA" id="ARBA00022448"/>
    </source>
</evidence>
<keyword evidence="2" id="KW-0813">Transport</keyword>
<feature type="transmembrane region" description="Helical" evidence="7">
    <location>
        <begin position="281"/>
        <end position="300"/>
    </location>
</feature>
<dbReference type="Proteomes" id="UP001390339">
    <property type="component" value="Unassembled WGS sequence"/>
</dbReference>
<feature type="transmembrane region" description="Helical" evidence="7">
    <location>
        <begin position="320"/>
        <end position="337"/>
    </location>
</feature>
<feature type="transmembrane region" description="Helical" evidence="7">
    <location>
        <begin position="141"/>
        <end position="161"/>
    </location>
</feature>
<sequence>MSITPEKKGAGALEAEQATKSDSETYEISWTREEEAVIRHKLDWQIVPTVTLLYLLCFLDRANIGNARIQGMEKDLDLKRDNRFNIATSIFYIVYLTVEIPSNLLLKKIGPRFYIPGLVVGFGFVSMMTAFVTTYEQLCGLRALLGIFEGGAMPGIAFFLSNFYKREELYFRVGIYVSAASMAGAFGGLLATALARVPEWGTAAAPIHTWRNIFFFEGLLTIACGALAPLLLPQTPAQSKRLNEREKWIAEERLRLEHKALLNEKVRPHHVKRAMLNINNYICAGGFFFINVTVQGISVFMPTVLLNLGWKAEKAQLYSVPPYVLASAVAIGISFISDKAKKRGLFLALFTFIGITGFAVLRWSTSDNIKYMGIYFVAIGAFPGGPGFLSWGLNNSAGPAVRAVTGGWIVSLGTMGGILAVWAYLSTDGPNFPIGHTINLVCQICTLFLALGGIFYCNWENRLRARGGRDYRLEGKTPEEIADLGYRHPEFRYMA</sequence>
<evidence type="ECO:0000256" key="4">
    <source>
        <dbReference type="ARBA" id="ARBA00022989"/>
    </source>
</evidence>
<proteinExistence type="predicted"/>
<keyword evidence="5 7" id="KW-0472">Membrane</keyword>
<dbReference type="InterPro" id="IPR020846">
    <property type="entry name" value="MFS_dom"/>
</dbReference>
<feature type="transmembrane region" description="Helical" evidence="7">
    <location>
        <begin position="344"/>
        <end position="363"/>
    </location>
</feature>
<dbReference type="InterPro" id="IPR036259">
    <property type="entry name" value="MFS_trans_sf"/>
</dbReference>
<feature type="domain" description="Major facilitator superfamily (MFS) profile" evidence="8">
    <location>
        <begin position="46"/>
        <end position="464"/>
    </location>
</feature>
<protein>
    <submittedName>
        <fullName evidence="9">MFS general substrate transporter</fullName>
    </submittedName>
</protein>
<comment type="caution">
    <text evidence="9">The sequence shown here is derived from an EMBL/GenBank/DDBJ whole genome shotgun (WGS) entry which is preliminary data.</text>
</comment>
<feature type="transmembrane region" description="Helical" evidence="7">
    <location>
        <begin position="403"/>
        <end position="425"/>
    </location>
</feature>
<reference evidence="9 10" key="1">
    <citation type="journal article" date="2024" name="IMA Fungus">
        <title>Apiospora arundinis, a panoply of carbohydrate-active enzymes and secondary metabolites.</title>
        <authorList>
            <person name="Sorensen T."/>
            <person name="Petersen C."/>
            <person name="Muurmann A.T."/>
            <person name="Christiansen J.V."/>
            <person name="Brundto M.L."/>
            <person name="Overgaard C.K."/>
            <person name="Boysen A.T."/>
            <person name="Wollenberg R.D."/>
            <person name="Larsen T.O."/>
            <person name="Sorensen J.L."/>
            <person name="Nielsen K.L."/>
            <person name="Sondergaard T.E."/>
        </authorList>
    </citation>
    <scope>NUCLEOTIDE SEQUENCE [LARGE SCALE GENOMIC DNA]</scope>
    <source>
        <strain evidence="9 10">AAU 773</strain>
    </source>
</reference>
<dbReference type="PANTHER" id="PTHR43791">
    <property type="entry name" value="PERMEASE-RELATED"/>
    <property type="match status" value="1"/>
</dbReference>
<comment type="subcellular location">
    <subcellularLocation>
        <location evidence="1">Membrane</location>
        <topology evidence="1">Multi-pass membrane protein</topology>
    </subcellularLocation>
</comment>
<keyword evidence="10" id="KW-1185">Reference proteome</keyword>
<dbReference type="PROSITE" id="PS50850">
    <property type="entry name" value="MFS"/>
    <property type="match status" value="1"/>
</dbReference>
<keyword evidence="4 7" id="KW-1133">Transmembrane helix</keyword>
<feature type="transmembrane region" description="Helical" evidence="7">
    <location>
        <begin position="173"/>
        <end position="193"/>
    </location>
</feature>
<evidence type="ECO:0000313" key="10">
    <source>
        <dbReference type="Proteomes" id="UP001390339"/>
    </source>
</evidence>
<feature type="region of interest" description="Disordered" evidence="6">
    <location>
        <begin position="1"/>
        <end position="26"/>
    </location>
</feature>
<gene>
    <name evidence="9" type="ORF">PGQ11_011539</name>
</gene>
<organism evidence="9 10">
    <name type="scientific">Apiospora arundinis</name>
    <dbReference type="NCBI Taxonomy" id="335852"/>
    <lineage>
        <taxon>Eukaryota</taxon>
        <taxon>Fungi</taxon>
        <taxon>Dikarya</taxon>
        <taxon>Ascomycota</taxon>
        <taxon>Pezizomycotina</taxon>
        <taxon>Sordariomycetes</taxon>
        <taxon>Xylariomycetidae</taxon>
        <taxon>Amphisphaeriales</taxon>
        <taxon>Apiosporaceae</taxon>
        <taxon>Apiospora</taxon>
    </lineage>
</organism>
<feature type="transmembrane region" description="Helical" evidence="7">
    <location>
        <begin position="369"/>
        <end position="391"/>
    </location>
</feature>
<feature type="transmembrane region" description="Helical" evidence="7">
    <location>
        <begin position="437"/>
        <end position="459"/>
    </location>
</feature>
<dbReference type="EMBL" id="JAPCWZ010000007">
    <property type="protein sequence ID" value="KAK8855627.1"/>
    <property type="molecule type" value="Genomic_DNA"/>
</dbReference>
<accession>A0ABR2I0G8</accession>
<dbReference type="Pfam" id="PF07690">
    <property type="entry name" value="MFS_1"/>
    <property type="match status" value="1"/>
</dbReference>
<evidence type="ECO:0000313" key="9">
    <source>
        <dbReference type="EMBL" id="KAK8855627.1"/>
    </source>
</evidence>
<name>A0ABR2I0G8_9PEZI</name>
<evidence type="ECO:0000256" key="5">
    <source>
        <dbReference type="ARBA" id="ARBA00023136"/>
    </source>
</evidence>
<evidence type="ECO:0000256" key="1">
    <source>
        <dbReference type="ARBA" id="ARBA00004141"/>
    </source>
</evidence>
<dbReference type="SUPFAM" id="SSF103473">
    <property type="entry name" value="MFS general substrate transporter"/>
    <property type="match status" value="1"/>
</dbReference>
<feature type="transmembrane region" description="Helical" evidence="7">
    <location>
        <begin position="113"/>
        <end position="135"/>
    </location>
</feature>
<evidence type="ECO:0000256" key="6">
    <source>
        <dbReference type="SAM" id="MobiDB-lite"/>
    </source>
</evidence>
<feature type="transmembrane region" description="Helical" evidence="7">
    <location>
        <begin position="84"/>
        <end position="106"/>
    </location>
</feature>
<keyword evidence="3 7" id="KW-0812">Transmembrane</keyword>
<dbReference type="PANTHER" id="PTHR43791:SF53">
    <property type="entry name" value="MAJOR FACILITATOR SUPERFAMILY (MFS) PROFILE DOMAIN-CONTAINING PROTEIN"/>
    <property type="match status" value="1"/>
</dbReference>
<dbReference type="InterPro" id="IPR011701">
    <property type="entry name" value="MFS"/>
</dbReference>
<evidence type="ECO:0000259" key="8">
    <source>
        <dbReference type="PROSITE" id="PS50850"/>
    </source>
</evidence>